<dbReference type="AlphaFoldDB" id="A0A0P1KLN3"/>
<accession>A0A0P1KLN3</accession>
<evidence type="ECO:0000313" key="2">
    <source>
        <dbReference type="EMBL" id="CUS20576.1"/>
    </source>
</evidence>
<evidence type="ECO:0000256" key="1">
    <source>
        <dbReference type="SAM" id="MobiDB-lite"/>
    </source>
</evidence>
<keyword evidence="3" id="KW-1185">Reference proteome</keyword>
<sequence length="177" mass="20427">MCSNEKCRAILSKTKRKLLLMTAKAEKTRDDGTTVVGFPCIKCGDMLLIDDSREDLYNQHQKPGFCNSCKATHSMSWYNDDVYKGKRICRNCNTYQYYTQARYQNEACSLIHHAKHLTTVKLNYRRETGKNADADAVLKCNKCQGPVAMDKTKTIRDRKDHHKPGARLTCDRKIKRK</sequence>
<organism evidence="2 3">
    <name type="scientific">Lachancea quebecensis</name>
    <dbReference type="NCBI Taxonomy" id="1654605"/>
    <lineage>
        <taxon>Eukaryota</taxon>
        <taxon>Fungi</taxon>
        <taxon>Dikarya</taxon>
        <taxon>Ascomycota</taxon>
        <taxon>Saccharomycotina</taxon>
        <taxon>Saccharomycetes</taxon>
        <taxon>Saccharomycetales</taxon>
        <taxon>Saccharomycetaceae</taxon>
        <taxon>Lachancea</taxon>
    </lineage>
</organism>
<name>A0A0P1KLN3_9SACH</name>
<proteinExistence type="predicted"/>
<feature type="region of interest" description="Disordered" evidence="1">
    <location>
        <begin position="157"/>
        <end position="177"/>
    </location>
</feature>
<dbReference type="OrthoDB" id="10392528at2759"/>
<gene>
    <name evidence="2" type="ORF">LAQU0_S01e09780g</name>
</gene>
<evidence type="ECO:0000313" key="3">
    <source>
        <dbReference type="Proteomes" id="UP000236544"/>
    </source>
</evidence>
<protein>
    <submittedName>
        <fullName evidence="2">LAQU0S01e09780g1_1</fullName>
    </submittedName>
</protein>
<dbReference type="EMBL" id="LN890560">
    <property type="protein sequence ID" value="CUS20576.1"/>
    <property type="molecule type" value="Genomic_DNA"/>
</dbReference>
<dbReference type="Proteomes" id="UP000236544">
    <property type="component" value="Unassembled WGS sequence"/>
</dbReference>
<reference evidence="3" key="1">
    <citation type="submission" date="2015-10" db="EMBL/GenBank/DDBJ databases">
        <authorList>
            <person name="Devillers H."/>
        </authorList>
    </citation>
    <scope>NUCLEOTIDE SEQUENCE [LARGE SCALE GENOMIC DNA]</scope>
</reference>